<feature type="compositionally biased region" description="Acidic residues" evidence="3">
    <location>
        <begin position="500"/>
        <end position="512"/>
    </location>
</feature>
<feature type="compositionally biased region" description="Basic residues" evidence="3">
    <location>
        <begin position="473"/>
        <end position="493"/>
    </location>
</feature>
<gene>
    <name evidence="5" type="ORF">BGZ65_009184</name>
</gene>
<feature type="compositionally biased region" description="Polar residues" evidence="3">
    <location>
        <begin position="173"/>
        <end position="182"/>
    </location>
</feature>
<protein>
    <recommendedName>
        <fullName evidence="4">Bromo domain-containing protein</fullName>
    </recommendedName>
</protein>
<dbReference type="EMBL" id="JAAAHW010003261">
    <property type="protein sequence ID" value="KAF9985994.1"/>
    <property type="molecule type" value="Genomic_DNA"/>
</dbReference>
<name>A0A9P6MB31_9FUNG</name>
<feature type="compositionally biased region" description="Basic and acidic residues" evidence="3">
    <location>
        <begin position="400"/>
        <end position="455"/>
    </location>
</feature>
<comment type="caution">
    <text evidence="5">The sequence shown here is derived from an EMBL/GenBank/DDBJ whole genome shotgun (WGS) entry which is preliminary data.</text>
</comment>
<dbReference type="GO" id="GO:0006325">
    <property type="term" value="P:chromatin organization"/>
    <property type="evidence" value="ECO:0007669"/>
    <property type="project" value="UniProtKB-ARBA"/>
</dbReference>
<dbReference type="SUPFAM" id="SSF47370">
    <property type="entry name" value="Bromodomain"/>
    <property type="match status" value="1"/>
</dbReference>
<feature type="compositionally biased region" description="Polar residues" evidence="3">
    <location>
        <begin position="326"/>
        <end position="338"/>
    </location>
</feature>
<proteinExistence type="predicted"/>
<dbReference type="GO" id="GO:0035267">
    <property type="term" value="C:NuA4 histone acetyltransferase complex"/>
    <property type="evidence" value="ECO:0007669"/>
    <property type="project" value="TreeGrafter"/>
</dbReference>
<evidence type="ECO:0000256" key="3">
    <source>
        <dbReference type="SAM" id="MobiDB-lite"/>
    </source>
</evidence>
<evidence type="ECO:0000256" key="2">
    <source>
        <dbReference type="PROSITE-ProRule" id="PRU00035"/>
    </source>
</evidence>
<dbReference type="InterPro" id="IPR001487">
    <property type="entry name" value="Bromodomain"/>
</dbReference>
<feature type="compositionally biased region" description="Low complexity" evidence="3">
    <location>
        <begin position="644"/>
        <end position="673"/>
    </location>
</feature>
<dbReference type="PRINTS" id="PR00503">
    <property type="entry name" value="BROMODOMAIN"/>
</dbReference>
<reference evidence="5" key="1">
    <citation type="journal article" date="2020" name="Fungal Divers.">
        <title>Resolving the Mortierellaceae phylogeny through synthesis of multi-gene phylogenetics and phylogenomics.</title>
        <authorList>
            <person name="Vandepol N."/>
            <person name="Liber J."/>
            <person name="Desiro A."/>
            <person name="Na H."/>
            <person name="Kennedy M."/>
            <person name="Barry K."/>
            <person name="Grigoriev I.V."/>
            <person name="Miller A.N."/>
            <person name="O'Donnell K."/>
            <person name="Stajich J.E."/>
            <person name="Bonito G."/>
        </authorList>
    </citation>
    <scope>NUCLEOTIDE SEQUENCE</scope>
    <source>
        <strain evidence="5">MES-2147</strain>
    </source>
</reference>
<accession>A0A9P6MB31</accession>
<feature type="domain" description="Bromo" evidence="4">
    <location>
        <begin position="546"/>
        <end position="616"/>
    </location>
</feature>
<dbReference type="OrthoDB" id="1742084at2759"/>
<dbReference type="SMART" id="SM00297">
    <property type="entry name" value="BROMO"/>
    <property type="match status" value="1"/>
</dbReference>
<dbReference type="Proteomes" id="UP000749646">
    <property type="component" value="Unassembled WGS sequence"/>
</dbReference>
<keyword evidence="6" id="KW-1185">Reference proteome</keyword>
<feature type="compositionally biased region" description="Polar residues" evidence="3">
    <location>
        <begin position="513"/>
        <end position="524"/>
    </location>
</feature>
<dbReference type="Pfam" id="PF00439">
    <property type="entry name" value="Bromodomain"/>
    <property type="match status" value="1"/>
</dbReference>
<evidence type="ECO:0000313" key="5">
    <source>
        <dbReference type="EMBL" id="KAF9985994.1"/>
    </source>
</evidence>
<evidence type="ECO:0000256" key="1">
    <source>
        <dbReference type="ARBA" id="ARBA00023117"/>
    </source>
</evidence>
<evidence type="ECO:0000259" key="4">
    <source>
        <dbReference type="PROSITE" id="PS50014"/>
    </source>
</evidence>
<evidence type="ECO:0000313" key="6">
    <source>
        <dbReference type="Proteomes" id="UP000749646"/>
    </source>
</evidence>
<dbReference type="PANTHER" id="PTHR15398:SF4">
    <property type="entry name" value="BROMODOMAIN-CONTAINING PROTEIN 8 ISOFORM X1"/>
    <property type="match status" value="1"/>
</dbReference>
<dbReference type="Gene3D" id="1.20.920.10">
    <property type="entry name" value="Bromodomain-like"/>
    <property type="match status" value="1"/>
</dbReference>
<dbReference type="PANTHER" id="PTHR15398">
    <property type="entry name" value="BROMODOMAIN-CONTAINING PROTEIN 8"/>
    <property type="match status" value="1"/>
</dbReference>
<keyword evidence="1 2" id="KW-0103">Bromodomain</keyword>
<feature type="region of interest" description="Disordered" evidence="3">
    <location>
        <begin position="159"/>
        <end position="182"/>
    </location>
</feature>
<dbReference type="PROSITE" id="PS50014">
    <property type="entry name" value="BROMODOMAIN_2"/>
    <property type="match status" value="1"/>
</dbReference>
<feature type="compositionally biased region" description="Basic and acidic residues" evidence="3">
    <location>
        <begin position="357"/>
        <end position="394"/>
    </location>
</feature>
<sequence>MSDPSSTEIKSDSEPWSVLENLVLVQAIYKCGDTNWVAIARTIKGHPQIHRSSNFFSQKSCAIQYTQLLENLEAETRSKQSRSSEAGTSVTQDTGLTAYTYALSEIPSVVKLAGQLYNQRILEIKAMIRKDEERFRALVAELDEIRQGKWDGQLAEELKKKPSLASEAETGTVEANSLSTDSNQQQFEGEIVLVDITAPSTLSTPTSTSLSEKQEDTIRTVDVTGTEQSAPDATGTCFRSSEIGAASNLMDVEIEETIASSSTIPMPEESKDVPSLIPGAEDVEMEDVSNKGLMPAADHESSAPPIPQEGAVQSERVKDNTKPAPESQSDTNLPTSLSAMEATEEDASLAKGSLEASEDKTKNMVHTLREDKEQSGKLAEGDEIKEIKSEIESKEEVDERDEHTQQQKILWTRENHTEDGLEADEGSKEDQTPMIKTEETAIDPEHNEDAGHEGAEDGATSADEEETPSTPKSGRKSKKSKATIPAKRKRRSARGGGGGDNEEGYDSSDSETVDSVHTTMSDQLARTQMDDKKWKKILMMIWTDIANHRYGAVFMQPIKEQDAPGYYYMIKRPMDLKSIKERIRDGQITNADEFHRDVLLMFMNALMYNSEDTEVYQMALAMMTEVEFIIKNFKSSQSFAPLPASGAAGSGNTSSSTTPNTRTSGSEPSSGPSQPVTRKKEHWIRNDG</sequence>
<dbReference type="InterPro" id="IPR036427">
    <property type="entry name" value="Bromodomain-like_sf"/>
</dbReference>
<feature type="region of interest" description="Disordered" evidence="3">
    <location>
        <begin position="641"/>
        <end position="688"/>
    </location>
</feature>
<organism evidence="5 6">
    <name type="scientific">Modicella reniformis</name>
    <dbReference type="NCBI Taxonomy" id="1440133"/>
    <lineage>
        <taxon>Eukaryota</taxon>
        <taxon>Fungi</taxon>
        <taxon>Fungi incertae sedis</taxon>
        <taxon>Mucoromycota</taxon>
        <taxon>Mortierellomycotina</taxon>
        <taxon>Mortierellomycetes</taxon>
        <taxon>Mortierellales</taxon>
        <taxon>Mortierellaceae</taxon>
        <taxon>Modicella</taxon>
    </lineage>
</organism>
<feature type="region of interest" description="Disordered" evidence="3">
    <location>
        <begin position="294"/>
        <end position="524"/>
    </location>
</feature>
<dbReference type="AlphaFoldDB" id="A0A9P6MB31"/>